<proteinExistence type="predicted"/>
<evidence type="ECO:0000313" key="2">
    <source>
        <dbReference type="Proteomes" id="UP001066276"/>
    </source>
</evidence>
<dbReference type="EMBL" id="JANPWB010000001">
    <property type="protein sequence ID" value="KAJ1216010.1"/>
    <property type="molecule type" value="Genomic_DNA"/>
</dbReference>
<gene>
    <name evidence="1" type="ORF">NDU88_003616</name>
</gene>
<protein>
    <submittedName>
        <fullName evidence="1">Uncharacterized protein</fullName>
    </submittedName>
</protein>
<dbReference type="AlphaFoldDB" id="A0AAV7WTA8"/>
<evidence type="ECO:0000313" key="1">
    <source>
        <dbReference type="EMBL" id="KAJ1216010.1"/>
    </source>
</evidence>
<accession>A0AAV7WTA8</accession>
<name>A0AAV7WTA8_PLEWA</name>
<sequence>MVNTPAQKHFRTLPAGHWMSDHRGFLWNPTVIHGGNHRNRTTSPGDLPALAKRRIMASGNHGEPGTRSKPALKPAMLWREWPYQLREVGRQ</sequence>
<organism evidence="1 2">
    <name type="scientific">Pleurodeles waltl</name>
    <name type="common">Iberian ribbed newt</name>
    <dbReference type="NCBI Taxonomy" id="8319"/>
    <lineage>
        <taxon>Eukaryota</taxon>
        <taxon>Metazoa</taxon>
        <taxon>Chordata</taxon>
        <taxon>Craniata</taxon>
        <taxon>Vertebrata</taxon>
        <taxon>Euteleostomi</taxon>
        <taxon>Amphibia</taxon>
        <taxon>Batrachia</taxon>
        <taxon>Caudata</taxon>
        <taxon>Salamandroidea</taxon>
        <taxon>Salamandridae</taxon>
        <taxon>Pleurodelinae</taxon>
        <taxon>Pleurodeles</taxon>
    </lineage>
</organism>
<dbReference type="Proteomes" id="UP001066276">
    <property type="component" value="Chromosome 1_1"/>
</dbReference>
<keyword evidence="2" id="KW-1185">Reference proteome</keyword>
<reference evidence="1" key="1">
    <citation type="journal article" date="2022" name="bioRxiv">
        <title>Sequencing and chromosome-scale assembly of the giantPleurodeles waltlgenome.</title>
        <authorList>
            <person name="Brown T."/>
            <person name="Elewa A."/>
            <person name="Iarovenko S."/>
            <person name="Subramanian E."/>
            <person name="Araus A.J."/>
            <person name="Petzold A."/>
            <person name="Susuki M."/>
            <person name="Suzuki K.-i.T."/>
            <person name="Hayashi T."/>
            <person name="Toyoda A."/>
            <person name="Oliveira C."/>
            <person name="Osipova E."/>
            <person name="Leigh N.D."/>
            <person name="Simon A."/>
            <person name="Yun M.H."/>
        </authorList>
    </citation>
    <scope>NUCLEOTIDE SEQUENCE</scope>
    <source>
        <strain evidence="1">20211129_DDA</strain>
        <tissue evidence="1">Liver</tissue>
    </source>
</reference>
<comment type="caution">
    <text evidence="1">The sequence shown here is derived from an EMBL/GenBank/DDBJ whole genome shotgun (WGS) entry which is preliminary data.</text>
</comment>